<feature type="transmembrane region" description="Helical" evidence="6">
    <location>
        <begin position="27"/>
        <end position="47"/>
    </location>
</feature>
<keyword evidence="5 6" id="KW-0472">Membrane</keyword>
<dbReference type="GO" id="GO:0020037">
    <property type="term" value="F:heme binding"/>
    <property type="evidence" value="ECO:0007669"/>
    <property type="project" value="TreeGrafter"/>
</dbReference>
<gene>
    <name evidence="8" type="ordered locus">Swit_0564</name>
</gene>
<proteinExistence type="predicted"/>
<feature type="transmembrane region" description="Helical" evidence="6">
    <location>
        <begin position="192"/>
        <end position="216"/>
    </location>
</feature>
<dbReference type="GO" id="GO:0005886">
    <property type="term" value="C:plasma membrane"/>
    <property type="evidence" value="ECO:0007669"/>
    <property type="project" value="UniProtKB-SubCell"/>
</dbReference>
<evidence type="ECO:0000259" key="7">
    <source>
        <dbReference type="Pfam" id="PF01292"/>
    </source>
</evidence>
<reference evidence="8 9" key="1">
    <citation type="journal article" date="2010" name="J. Bacteriol.">
        <title>Genome sequence of the dioxin-mineralizing bacterium Sphingomonas wittichii RW1.</title>
        <authorList>
            <person name="Miller T.R."/>
            <person name="Delcher A.L."/>
            <person name="Salzberg S.L."/>
            <person name="Saunders E."/>
            <person name="Detter J.C."/>
            <person name="Halden R.U."/>
        </authorList>
    </citation>
    <scope>NUCLEOTIDE SEQUENCE [LARGE SCALE GENOMIC DNA]</scope>
    <source>
        <strain evidence="9">DSM 6014 / CCUG 31198 / JCM 15750 / NBRC 105917 / EY 4224 / RW1</strain>
    </source>
</reference>
<evidence type="ECO:0000256" key="1">
    <source>
        <dbReference type="ARBA" id="ARBA00004651"/>
    </source>
</evidence>
<evidence type="ECO:0000256" key="6">
    <source>
        <dbReference type="SAM" id="Phobius"/>
    </source>
</evidence>
<evidence type="ECO:0000256" key="3">
    <source>
        <dbReference type="ARBA" id="ARBA00022692"/>
    </source>
</evidence>
<dbReference type="KEGG" id="swi:Swit_0564"/>
<evidence type="ECO:0000256" key="2">
    <source>
        <dbReference type="ARBA" id="ARBA00022475"/>
    </source>
</evidence>
<dbReference type="Proteomes" id="UP000001989">
    <property type="component" value="Chromosome"/>
</dbReference>
<dbReference type="InterPro" id="IPR051542">
    <property type="entry name" value="Hydrogenase_cytochrome"/>
</dbReference>
<evidence type="ECO:0000313" key="8">
    <source>
        <dbReference type="EMBL" id="ABQ66932.1"/>
    </source>
</evidence>
<dbReference type="GO" id="GO:0022904">
    <property type="term" value="P:respiratory electron transport chain"/>
    <property type="evidence" value="ECO:0007669"/>
    <property type="project" value="InterPro"/>
</dbReference>
<dbReference type="Pfam" id="PF01292">
    <property type="entry name" value="Ni_hydr_CYTB"/>
    <property type="match status" value="1"/>
</dbReference>
<dbReference type="PANTHER" id="PTHR30485:SF1">
    <property type="entry name" value="CYTOCHROME YDHU-RELATED"/>
    <property type="match status" value="1"/>
</dbReference>
<evidence type="ECO:0000256" key="5">
    <source>
        <dbReference type="ARBA" id="ARBA00023136"/>
    </source>
</evidence>
<keyword evidence="3 6" id="KW-0812">Transmembrane</keyword>
<comment type="subcellular location">
    <subcellularLocation>
        <location evidence="1">Cell membrane</location>
        <topology evidence="1">Multi-pass membrane protein</topology>
    </subcellularLocation>
</comment>
<feature type="transmembrane region" description="Helical" evidence="6">
    <location>
        <begin position="123"/>
        <end position="145"/>
    </location>
</feature>
<dbReference type="SUPFAM" id="SSF81342">
    <property type="entry name" value="Transmembrane di-heme cytochromes"/>
    <property type="match status" value="1"/>
</dbReference>
<evidence type="ECO:0000313" key="9">
    <source>
        <dbReference type="Proteomes" id="UP000001989"/>
    </source>
</evidence>
<dbReference type="InterPro" id="IPR011577">
    <property type="entry name" value="Cyt_b561_bac/Ni-Hgenase"/>
</dbReference>
<dbReference type="PANTHER" id="PTHR30485">
    <property type="entry name" value="NI/FE-HYDROGENASE 1 B-TYPE CYTOCHROME SUBUNIT"/>
    <property type="match status" value="1"/>
</dbReference>
<dbReference type="AlphaFoldDB" id="A0A9J9LB35"/>
<keyword evidence="9" id="KW-1185">Reference proteome</keyword>
<keyword evidence="2" id="KW-1003">Cell membrane</keyword>
<name>A0A9J9LB35_RHIWR</name>
<accession>A0A9J9LB35</accession>
<organism evidence="8 9">
    <name type="scientific">Rhizorhabdus wittichii (strain DSM 6014 / CCUG 31198 / JCM 15750 / NBRC 105917 / EY 4224 / RW1)</name>
    <name type="common">Sphingomonas wittichii</name>
    <dbReference type="NCBI Taxonomy" id="392499"/>
    <lineage>
        <taxon>Bacteria</taxon>
        <taxon>Pseudomonadati</taxon>
        <taxon>Pseudomonadota</taxon>
        <taxon>Alphaproteobacteria</taxon>
        <taxon>Sphingomonadales</taxon>
        <taxon>Sphingomonadaceae</taxon>
        <taxon>Rhizorhabdus</taxon>
    </lineage>
</organism>
<protein>
    <submittedName>
        <fullName evidence="8">Thiosulfate reductase cytochrome B subunit (Membrane anchoring protein)-like protein</fullName>
    </submittedName>
</protein>
<feature type="domain" description="Cytochrome b561 bacterial/Ni-hydrogenase" evidence="7">
    <location>
        <begin position="20"/>
        <end position="270"/>
    </location>
</feature>
<dbReference type="EMBL" id="CP000699">
    <property type="protein sequence ID" value="ABQ66932.1"/>
    <property type="molecule type" value="Genomic_DNA"/>
</dbReference>
<dbReference type="GO" id="GO:0009055">
    <property type="term" value="F:electron transfer activity"/>
    <property type="evidence" value="ECO:0007669"/>
    <property type="project" value="InterPro"/>
</dbReference>
<dbReference type="OrthoDB" id="9781740at2"/>
<dbReference type="InterPro" id="IPR016174">
    <property type="entry name" value="Di-haem_cyt_TM"/>
</dbReference>
<dbReference type="Gene3D" id="1.20.950.20">
    <property type="entry name" value="Transmembrane di-heme cytochromes, Chain C"/>
    <property type="match status" value="1"/>
</dbReference>
<evidence type="ECO:0000256" key="4">
    <source>
        <dbReference type="ARBA" id="ARBA00022989"/>
    </source>
</evidence>
<sequence>MTDEAQESGVAPHGGDLVRRHRVSTRLWHWINAVTIFTMLMSGLMIFNAHPRLYWGQYGANSDRAWLQIGSSGGRGVLVVGGEAYDTTGVLGVWKDRDGIERRRAFPWWATIPSSYSLADARIWHFFFAWVLVLSAAAYLVASLLNRHLQRDLLPRGAELRPGHVWRDVRDHLRLRFPRGAAAARYGILQKLAYVGVILGLIPLLILTGLTMSPGVNAAWPWLLDLFGGRQSARSIHFLCAAAMLVFILVHLLMVLLSGPFNQLRAMITGAYRLPREKDR</sequence>
<feature type="transmembrane region" description="Helical" evidence="6">
    <location>
        <begin position="236"/>
        <end position="257"/>
    </location>
</feature>
<keyword evidence="4 6" id="KW-1133">Transmembrane helix</keyword>